<reference evidence="2 3" key="1">
    <citation type="submission" date="2022-07" db="EMBL/GenBank/DDBJ databases">
        <title>Mucilaginibacter sp. JC4.</title>
        <authorList>
            <person name="Le V."/>
            <person name="Ko S.-R."/>
            <person name="Ahn C.-Y."/>
            <person name="Oh H.-M."/>
        </authorList>
    </citation>
    <scope>NUCLEOTIDE SEQUENCE [LARGE SCALE GENOMIC DNA]</scope>
    <source>
        <strain evidence="2 3">JC4</strain>
    </source>
</reference>
<comment type="caution">
    <text evidence="2">The sequence shown here is derived from an EMBL/GenBank/DDBJ whole genome shotgun (WGS) entry which is preliminary data.</text>
</comment>
<accession>A0ABT1T1P3</accession>
<dbReference type="RefSeq" id="WP_256538618.1">
    <property type="nucleotide sequence ID" value="NZ_JANHOH010000001.1"/>
</dbReference>
<organism evidence="2 3">
    <name type="scientific">Mucilaginibacter aquariorum</name>
    <dbReference type="NCBI Taxonomy" id="2967225"/>
    <lineage>
        <taxon>Bacteria</taxon>
        <taxon>Pseudomonadati</taxon>
        <taxon>Bacteroidota</taxon>
        <taxon>Sphingobacteriia</taxon>
        <taxon>Sphingobacteriales</taxon>
        <taxon>Sphingobacteriaceae</taxon>
        <taxon>Mucilaginibacter</taxon>
    </lineage>
</organism>
<evidence type="ECO:0000256" key="1">
    <source>
        <dbReference type="SAM" id="SignalP"/>
    </source>
</evidence>
<evidence type="ECO:0000313" key="3">
    <source>
        <dbReference type="Proteomes" id="UP001204376"/>
    </source>
</evidence>
<dbReference type="Proteomes" id="UP001204376">
    <property type="component" value="Unassembled WGS sequence"/>
</dbReference>
<feature type="chain" id="PRO_5046428308" evidence="1">
    <location>
        <begin position="24"/>
        <end position="172"/>
    </location>
</feature>
<feature type="signal peptide" evidence="1">
    <location>
        <begin position="1"/>
        <end position="23"/>
    </location>
</feature>
<dbReference type="PROSITE" id="PS51257">
    <property type="entry name" value="PROKAR_LIPOPROTEIN"/>
    <property type="match status" value="1"/>
</dbReference>
<sequence>MKFIKTLFLSALALGTITFSSCTKDGDVPVIPEAAVTAKIDGTLTEFNTNMLATTNEAGAATVTSIQGTDAKGNKISISVIGALTAGQTYTSGGAADPNKPTILLLTASNESYLNDDSIAANAVSVTITAASSTNVQGTFKGNLATVAAGGGAVKTKAVTEGKFNVALNTNK</sequence>
<keyword evidence="1" id="KW-0732">Signal</keyword>
<keyword evidence="3" id="KW-1185">Reference proteome</keyword>
<proteinExistence type="predicted"/>
<gene>
    <name evidence="2" type="ORF">NPE20_10775</name>
</gene>
<name>A0ABT1T1P3_9SPHI</name>
<protein>
    <submittedName>
        <fullName evidence="2">Uncharacterized protein</fullName>
    </submittedName>
</protein>
<evidence type="ECO:0000313" key="2">
    <source>
        <dbReference type="EMBL" id="MCQ6958447.1"/>
    </source>
</evidence>
<dbReference type="EMBL" id="JANHOH010000001">
    <property type="protein sequence ID" value="MCQ6958447.1"/>
    <property type="molecule type" value="Genomic_DNA"/>
</dbReference>